<protein>
    <submittedName>
        <fullName evidence="1">Uncharacterized protein</fullName>
    </submittedName>
</protein>
<name>A0AAN8HC88_9TELE</name>
<dbReference type="EMBL" id="JAULUE010002048">
    <property type="protein sequence ID" value="KAK5909907.1"/>
    <property type="molecule type" value="Genomic_DNA"/>
</dbReference>
<reference evidence="1 2" key="1">
    <citation type="journal article" date="2023" name="Mol. Biol. Evol.">
        <title>Genomics of Secondarily Temperate Adaptation in the Only Non-Antarctic Icefish.</title>
        <authorList>
            <person name="Rivera-Colon A.G."/>
            <person name="Rayamajhi N."/>
            <person name="Minhas B.F."/>
            <person name="Madrigal G."/>
            <person name="Bilyk K.T."/>
            <person name="Yoon V."/>
            <person name="Hune M."/>
            <person name="Gregory S."/>
            <person name="Cheng C.H.C."/>
            <person name="Catchen J.M."/>
        </authorList>
    </citation>
    <scope>NUCLEOTIDE SEQUENCE [LARGE SCALE GENOMIC DNA]</scope>
    <source>
        <strain evidence="1">JC2023a</strain>
    </source>
</reference>
<sequence length="127" mass="14367">MLRGEDEDDWVVVMMMIGGFWGRVVRGESSESFGIHHHHRLERVGAPEGLAFIPADVRALHDERTWLSLSQPPSATQKSQSRLSRAIWVSIKLKVEVAPSPIFPQWLHFIELGITLHMSEEAACDNI</sequence>
<keyword evidence="2" id="KW-1185">Reference proteome</keyword>
<accession>A0AAN8HC88</accession>
<comment type="caution">
    <text evidence="1">The sequence shown here is derived from an EMBL/GenBank/DDBJ whole genome shotgun (WGS) entry which is preliminary data.</text>
</comment>
<dbReference type="AlphaFoldDB" id="A0AAN8HC88"/>
<evidence type="ECO:0000313" key="2">
    <source>
        <dbReference type="Proteomes" id="UP001335648"/>
    </source>
</evidence>
<dbReference type="Proteomes" id="UP001335648">
    <property type="component" value="Unassembled WGS sequence"/>
</dbReference>
<proteinExistence type="predicted"/>
<organism evidence="1 2">
    <name type="scientific">Champsocephalus esox</name>
    <name type="common">pike icefish</name>
    <dbReference type="NCBI Taxonomy" id="159716"/>
    <lineage>
        <taxon>Eukaryota</taxon>
        <taxon>Metazoa</taxon>
        <taxon>Chordata</taxon>
        <taxon>Craniata</taxon>
        <taxon>Vertebrata</taxon>
        <taxon>Euteleostomi</taxon>
        <taxon>Actinopterygii</taxon>
        <taxon>Neopterygii</taxon>
        <taxon>Teleostei</taxon>
        <taxon>Neoteleostei</taxon>
        <taxon>Acanthomorphata</taxon>
        <taxon>Eupercaria</taxon>
        <taxon>Perciformes</taxon>
        <taxon>Notothenioidei</taxon>
        <taxon>Channichthyidae</taxon>
        <taxon>Champsocephalus</taxon>
    </lineage>
</organism>
<evidence type="ECO:0000313" key="1">
    <source>
        <dbReference type="EMBL" id="KAK5909907.1"/>
    </source>
</evidence>
<gene>
    <name evidence="1" type="ORF">CesoFtcFv8_003795</name>
</gene>